<organism evidence="2 3">
    <name type="scientific">Corynebacterium oculi</name>
    <dbReference type="NCBI Taxonomy" id="1544416"/>
    <lineage>
        <taxon>Bacteria</taxon>
        <taxon>Bacillati</taxon>
        <taxon>Actinomycetota</taxon>
        <taxon>Actinomycetes</taxon>
        <taxon>Mycobacteriales</taxon>
        <taxon>Corynebacteriaceae</taxon>
        <taxon>Corynebacterium</taxon>
    </lineage>
</organism>
<reference evidence="2 3" key="1">
    <citation type="submission" date="2015-10" db="EMBL/GenBank/DDBJ databases">
        <title>Corynebacteirum lowii and Corynebacterium oculi species nova, derived from human clinical disease and and emended description of Corynebacterium mastiditis.</title>
        <authorList>
            <person name="Bernard K."/>
            <person name="Pacheco A.L."/>
            <person name="Mcdougall C."/>
            <person name="Burtx T."/>
            <person name="Weibe D."/>
            <person name="Tyler S."/>
            <person name="Olson A.B."/>
            <person name="Cnockaert M."/>
            <person name="Eguchi H."/>
            <person name="Kuwahara T."/>
            <person name="Nakayama-Imaohji H."/>
            <person name="Boudewijins M."/>
            <person name="Van Hoecke F."/>
            <person name="Bernier A.-M."/>
            <person name="Vandamme P."/>
        </authorList>
    </citation>
    <scope>NUCLEOTIDE SEQUENCE [LARGE SCALE GENOMIC DNA]</scope>
    <source>
        <strain evidence="2 3">NML 130210</strain>
    </source>
</reference>
<comment type="caution">
    <text evidence="2">The sequence shown here is derived from an EMBL/GenBank/DDBJ whole genome shotgun (WGS) entry which is preliminary data.</text>
</comment>
<dbReference type="AlphaFoldDB" id="A0A0Q0YT36"/>
<gene>
    <name evidence="2" type="primary">rhtA_2</name>
    <name evidence="2" type="ORF">Cocul_00704</name>
</gene>
<protein>
    <submittedName>
        <fullName evidence="2">Threonine/homoserine exporter RhtA</fullName>
    </submittedName>
</protein>
<sequence>MPREVFGILLSLEPAFAAVIGWLVLGQALGAGQWLAVALVISASVGTTMGSRRSRNNVYDMRGNTDSAAMKKGTGLQNNSQSTVPLVVAAIIVAGLFLLLALYLGLTRYYNAQEVEVLVEGAEANGRNYSVVIHNWLTGSYSFSIE</sequence>
<dbReference type="InterPro" id="IPR037185">
    <property type="entry name" value="EmrE-like"/>
</dbReference>
<name>A0A0Q0YT36_9CORY</name>
<dbReference type="PATRIC" id="fig|1544416.3.peg.705"/>
<evidence type="ECO:0000313" key="2">
    <source>
        <dbReference type="EMBL" id="KQB85558.1"/>
    </source>
</evidence>
<keyword evidence="1" id="KW-1133">Transmembrane helix</keyword>
<proteinExistence type="predicted"/>
<dbReference type="SUPFAM" id="SSF103481">
    <property type="entry name" value="Multidrug resistance efflux transporter EmrE"/>
    <property type="match status" value="1"/>
</dbReference>
<dbReference type="STRING" id="1544416.Cocul_00704"/>
<keyword evidence="3" id="KW-1185">Reference proteome</keyword>
<evidence type="ECO:0000256" key="1">
    <source>
        <dbReference type="SAM" id="Phobius"/>
    </source>
</evidence>
<feature type="transmembrane region" description="Helical" evidence="1">
    <location>
        <begin position="86"/>
        <end position="106"/>
    </location>
</feature>
<dbReference type="Proteomes" id="UP000050517">
    <property type="component" value="Unassembled WGS sequence"/>
</dbReference>
<evidence type="ECO:0000313" key="3">
    <source>
        <dbReference type="Proteomes" id="UP000050517"/>
    </source>
</evidence>
<accession>A0A0Q0YT36</accession>
<keyword evidence="1" id="KW-0472">Membrane</keyword>
<keyword evidence="1" id="KW-0812">Transmembrane</keyword>
<dbReference type="EMBL" id="LKST01000001">
    <property type="protein sequence ID" value="KQB85558.1"/>
    <property type="molecule type" value="Genomic_DNA"/>
</dbReference>